<organism evidence="2 4">
    <name type="scientific">Polaribacter dokdonensis DSW-5</name>
    <dbReference type="NCBI Taxonomy" id="1300348"/>
    <lineage>
        <taxon>Bacteria</taxon>
        <taxon>Pseudomonadati</taxon>
        <taxon>Bacteroidota</taxon>
        <taxon>Flavobacteriia</taxon>
        <taxon>Flavobacteriales</taxon>
        <taxon>Flavobacteriaceae</taxon>
    </lineage>
</organism>
<dbReference type="STRING" id="1300348.I602_2749"/>
<keyword evidence="5" id="KW-1185">Reference proteome</keyword>
<proteinExistence type="predicted"/>
<name>A0A0M9CJ42_9FLAO</name>
<feature type="compositionally biased region" description="Low complexity" evidence="1">
    <location>
        <begin position="186"/>
        <end position="197"/>
    </location>
</feature>
<sequence>MKKIFLIAILLISSLIYAEPQRGGGMRGRSSQNNDRQPEAREIKEFSAAEAAGIFYYDVPKVLKKLKIKDVTIKTQVRRSLRTYNFKVKEIALLNKENFEDLNAIIKTARSANRSTSNYENNNQNNGPNVRQKVGEVIRPIRTKIITLEETLNESLIAVLSEKQNKKWIKYQEDIKEDMKPKRPNRNQNNNSQNQRRGGQRRGF</sequence>
<dbReference type="Proteomes" id="UP000037716">
    <property type="component" value="Unassembled WGS sequence"/>
</dbReference>
<dbReference type="Proteomes" id="UP000183071">
    <property type="component" value="Unassembled WGS sequence"/>
</dbReference>
<dbReference type="OrthoDB" id="1443261at2"/>
<evidence type="ECO:0000313" key="5">
    <source>
        <dbReference type="Proteomes" id="UP000183071"/>
    </source>
</evidence>
<feature type="region of interest" description="Disordered" evidence="1">
    <location>
        <begin position="176"/>
        <end position="204"/>
    </location>
</feature>
<reference evidence="3 5" key="2">
    <citation type="submission" date="2016-10" db="EMBL/GenBank/DDBJ databases">
        <authorList>
            <person name="Varghese N."/>
            <person name="Submissions S."/>
        </authorList>
    </citation>
    <scope>NUCLEOTIDE SEQUENCE [LARGE SCALE GENOMIC DNA]</scope>
    <source>
        <strain evidence="3 5">DSW-5</strain>
    </source>
</reference>
<evidence type="ECO:0000313" key="3">
    <source>
        <dbReference type="EMBL" id="SEE58325.1"/>
    </source>
</evidence>
<dbReference type="AlphaFoldDB" id="A0A0M9CJ42"/>
<evidence type="ECO:0000313" key="4">
    <source>
        <dbReference type="Proteomes" id="UP000037716"/>
    </source>
</evidence>
<feature type="region of interest" description="Disordered" evidence="1">
    <location>
        <begin position="21"/>
        <end position="40"/>
    </location>
</feature>
<evidence type="ECO:0000256" key="1">
    <source>
        <dbReference type="SAM" id="MobiDB-lite"/>
    </source>
</evidence>
<reference evidence="2 4" key="1">
    <citation type="submission" date="2015-07" db="EMBL/GenBank/DDBJ databases">
        <title>Genome of Polaribacter dokdonenesis DSW-5, isolated from seawater off Dokdo in Korea.</title>
        <authorList>
            <person name="Yoon K."/>
            <person name="Song J.Y."/>
            <person name="Kim J.F."/>
        </authorList>
    </citation>
    <scope>NUCLEOTIDE SEQUENCE [LARGE SCALE GENOMIC DNA]</scope>
    <source>
        <strain evidence="2 4">DSW-5</strain>
    </source>
</reference>
<dbReference type="EMBL" id="FNUE01000002">
    <property type="protein sequence ID" value="SEE58325.1"/>
    <property type="molecule type" value="Genomic_DNA"/>
</dbReference>
<dbReference type="EMBL" id="LGBR01000001">
    <property type="protein sequence ID" value="KOY53189.1"/>
    <property type="molecule type" value="Genomic_DNA"/>
</dbReference>
<gene>
    <name evidence="2" type="ORF">I602_2749</name>
    <name evidence="3" type="ORF">SAMN05444353_2528</name>
</gene>
<accession>A0A0M9CJ42</accession>
<protein>
    <submittedName>
        <fullName evidence="2">Uncharacterized protein</fullName>
    </submittedName>
</protein>
<comment type="caution">
    <text evidence="2">The sequence shown here is derived from an EMBL/GenBank/DDBJ whole genome shotgun (WGS) entry which is preliminary data.</text>
</comment>
<evidence type="ECO:0000313" key="2">
    <source>
        <dbReference type="EMBL" id="KOY53189.1"/>
    </source>
</evidence>
<dbReference type="RefSeq" id="WP_053975219.1">
    <property type="nucleotide sequence ID" value="NZ_FNUE01000002.1"/>
</dbReference>
<dbReference type="PATRIC" id="fig|1300348.6.peg.2753"/>